<evidence type="ECO:0000313" key="2">
    <source>
        <dbReference type="Proteomes" id="UP000596742"/>
    </source>
</evidence>
<organism evidence="1 2">
    <name type="scientific">Mytilus galloprovincialis</name>
    <name type="common">Mediterranean mussel</name>
    <dbReference type="NCBI Taxonomy" id="29158"/>
    <lineage>
        <taxon>Eukaryota</taxon>
        <taxon>Metazoa</taxon>
        <taxon>Spiralia</taxon>
        <taxon>Lophotrochozoa</taxon>
        <taxon>Mollusca</taxon>
        <taxon>Bivalvia</taxon>
        <taxon>Autobranchia</taxon>
        <taxon>Pteriomorphia</taxon>
        <taxon>Mytilida</taxon>
        <taxon>Mytiloidea</taxon>
        <taxon>Mytilidae</taxon>
        <taxon>Mytilinae</taxon>
        <taxon>Mytilus</taxon>
    </lineage>
</organism>
<comment type="caution">
    <text evidence="1">The sequence shown here is derived from an EMBL/GenBank/DDBJ whole genome shotgun (WGS) entry which is preliminary data.</text>
</comment>
<accession>A0A8B6BGV8</accession>
<gene>
    <name evidence="1" type="ORF">MGAL_10B068580</name>
</gene>
<dbReference type="AlphaFoldDB" id="A0A8B6BGV8"/>
<proteinExistence type="predicted"/>
<dbReference type="EMBL" id="UYJE01000074">
    <property type="protein sequence ID" value="VDH89917.1"/>
    <property type="molecule type" value="Genomic_DNA"/>
</dbReference>
<evidence type="ECO:0000313" key="1">
    <source>
        <dbReference type="EMBL" id="VDH89917.1"/>
    </source>
</evidence>
<protein>
    <submittedName>
        <fullName evidence="1">Uncharacterized protein</fullName>
    </submittedName>
</protein>
<name>A0A8B6BGV8_MYTGA</name>
<keyword evidence="2" id="KW-1185">Reference proteome</keyword>
<reference evidence="1" key="1">
    <citation type="submission" date="2018-11" db="EMBL/GenBank/DDBJ databases">
        <authorList>
            <person name="Alioto T."/>
            <person name="Alioto T."/>
        </authorList>
    </citation>
    <scope>NUCLEOTIDE SEQUENCE</scope>
</reference>
<sequence length="161" mass="18583">MAVAQAPADLQKMYKNYCLNNMPEACVINMQLTVILHLNVLWQMLVKPVKQHGWKKFCDFLLGSWDSKIIIELPGIGDVYAQRLHRFLGPYCSVNQLYSMFRCWGVVNFRLFLHWVCEAELSPAGISNIDRTVAAIEQKHRLSNNLPVYLIFDTNPNLQDI</sequence>
<dbReference type="Proteomes" id="UP000596742">
    <property type="component" value="Unassembled WGS sequence"/>
</dbReference>